<gene>
    <name evidence="1" type="ORF">SAMN04488570_1035</name>
</gene>
<dbReference type="AlphaFoldDB" id="A0A1H1P4W0"/>
<keyword evidence="1" id="KW-0378">Hydrolase</keyword>
<dbReference type="Gene3D" id="3.40.1490.10">
    <property type="entry name" value="Bit1"/>
    <property type="match status" value="1"/>
</dbReference>
<name>A0A1H1P4W0_9ACTN</name>
<sequence>MAPVTPYADPPEPDGVPWALQVVVRVEKDPSPAHLAVLRSVASAVALALADLTSEAAEPEERARTERWRAGPIRKVVRRARGAGWTRQLAVPGVRSHHGEVDVAVHVPGPVDDVHPEVGRLQVGGLSLEQPDEGPRDPAGRAVLVVNPHVEMTTGKAAAQVGHAAQLVLQDLPAEAAGAWLATGAPVEVVLDPVGAWGEDWDRLVARAPVVVADGGFTEVAPGTVTVVAFPPGDAPG</sequence>
<dbReference type="GO" id="GO:0016787">
    <property type="term" value="F:hydrolase activity"/>
    <property type="evidence" value="ECO:0007669"/>
    <property type="project" value="UniProtKB-KW"/>
</dbReference>
<dbReference type="STRING" id="642780.SAMN04488570_1035"/>
<dbReference type="Proteomes" id="UP000198859">
    <property type="component" value="Chromosome I"/>
</dbReference>
<dbReference type="SUPFAM" id="SSF102462">
    <property type="entry name" value="Peptidyl-tRNA hydrolase II"/>
    <property type="match status" value="1"/>
</dbReference>
<proteinExistence type="predicted"/>
<dbReference type="EMBL" id="LT629757">
    <property type="protein sequence ID" value="SDS05649.1"/>
    <property type="molecule type" value="Genomic_DNA"/>
</dbReference>
<keyword evidence="2" id="KW-1185">Reference proteome</keyword>
<evidence type="ECO:0000313" key="2">
    <source>
        <dbReference type="Proteomes" id="UP000198859"/>
    </source>
</evidence>
<evidence type="ECO:0000313" key="1">
    <source>
        <dbReference type="EMBL" id="SDS05649.1"/>
    </source>
</evidence>
<accession>A0A1H1P4W0</accession>
<organism evidence="1 2">
    <name type="scientific">Nocardioides scoriae</name>
    <dbReference type="NCBI Taxonomy" id="642780"/>
    <lineage>
        <taxon>Bacteria</taxon>
        <taxon>Bacillati</taxon>
        <taxon>Actinomycetota</taxon>
        <taxon>Actinomycetes</taxon>
        <taxon>Propionibacteriales</taxon>
        <taxon>Nocardioidaceae</taxon>
        <taxon>Nocardioides</taxon>
    </lineage>
</organism>
<reference evidence="2" key="1">
    <citation type="submission" date="2016-10" db="EMBL/GenBank/DDBJ databases">
        <authorList>
            <person name="Varghese N."/>
            <person name="Submissions S."/>
        </authorList>
    </citation>
    <scope>NUCLEOTIDE SEQUENCE [LARGE SCALE GENOMIC DNA]</scope>
    <source>
        <strain evidence="2">DSM 22127</strain>
    </source>
</reference>
<dbReference type="InterPro" id="IPR023476">
    <property type="entry name" value="Pep_tRNA_hydro_II_dom_sf"/>
</dbReference>
<protein>
    <submittedName>
        <fullName evidence="1">Peptidyl-tRNA hydrolase PTH2</fullName>
    </submittedName>
</protein>